<keyword evidence="2" id="KW-1185">Reference proteome</keyword>
<dbReference type="EMBL" id="JAIRBA010000015">
    <property type="protein sequence ID" value="MCG2419155.1"/>
    <property type="molecule type" value="Genomic_DNA"/>
</dbReference>
<proteinExistence type="predicted"/>
<evidence type="ECO:0000313" key="1">
    <source>
        <dbReference type="EMBL" id="MCG2419155.1"/>
    </source>
</evidence>
<organism evidence="1 2">
    <name type="scientific">Aequorivita vitellina</name>
    <dbReference type="NCBI Taxonomy" id="2874475"/>
    <lineage>
        <taxon>Bacteria</taxon>
        <taxon>Pseudomonadati</taxon>
        <taxon>Bacteroidota</taxon>
        <taxon>Flavobacteriia</taxon>
        <taxon>Flavobacteriales</taxon>
        <taxon>Flavobacteriaceae</taxon>
        <taxon>Aequorivita</taxon>
    </lineage>
</organism>
<accession>A0A9X1QUT2</accession>
<protein>
    <submittedName>
        <fullName evidence="1">Uncharacterized protein</fullName>
    </submittedName>
</protein>
<name>A0A9X1QUT2_9FLAO</name>
<sequence>MSYINRFLKFFQKKPKEALEEEVAEKNCPFCWGYQEYADSSRTMLKDKQIDVKNHRDKHVKVGKFMVEHVDGFKNKKRIIERCPKCGGKRIKFTENP</sequence>
<comment type="caution">
    <text evidence="1">The sequence shown here is derived from an EMBL/GenBank/DDBJ whole genome shotgun (WGS) entry which is preliminary data.</text>
</comment>
<gene>
    <name evidence="1" type="ORF">K8089_08985</name>
</gene>
<dbReference type="RefSeq" id="WP_237602943.1">
    <property type="nucleotide sequence ID" value="NZ_JAIRBA010000015.1"/>
</dbReference>
<reference evidence="1" key="1">
    <citation type="submission" date="2021-09" db="EMBL/GenBank/DDBJ databases">
        <title>Genome of Aequorivita sp. strain F47161.</title>
        <authorList>
            <person name="Wang Y."/>
        </authorList>
    </citation>
    <scope>NUCLEOTIDE SEQUENCE</scope>
    <source>
        <strain evidence="1">F47161</strain>
    </source>
</reference>
<evidence type="ECO:0000313" key="2">
    <source>
        <dbReference type="Proteomes" id="UP001139461"/>
    </source>
</evidence>
<dbReference type="AlphaFoldDB" id="A0A9X1QUT2"/>
<dbReference type="Proteomes" id="UP001139461">
    <property type="component" value="Unassembled WGS sequence"/>
</dbReference>